<dbReference type="Pfam" id="PF00078">
    <property type="entry name" value="RVT_1"/>
    <property type="match status" value="1"/>
</dbReference>
<keyword evidence="7 9" id="KW-0675">Receptor</keyword>
<dbReference type="InterPro" id="IPR000477">
    <property type="entry name" value="RT_dom"/>
</dbReference>
<reference evidence="13 14" key="1">
    <citation type="journal article" date="2023" name="J. Hered.">
        <title>Chromosome-level genome of the wood stork (Mycteria americana) provides insight into avian chromosome evolution.</title>
        <authorList>
            <person name="Flamio R. Jr."/>
            <person name="Ramstad K.M."/>
        </authorList>
    </citation>
    <scope>NUCLEOTIDE SEQUENCE [LARGE SCALE GENOMIC DNA]</scope>
    <source>
        <strain evidence="13">JAX WOST 10</strain>
    </source>
</reference>
<evidence type="ECO:0000256" key="6">
    <source>
        <dbReference type="ARBA" id="ARBA00023136"/>
    </source>
</evidence>
<sequence>MENQTSGTEFVLLGLTRDPLLQRLLFTVVLIIYLITLLGNTVVMMVIRTDLHLHSPMYIFLFHLALVDICYATAVVPKILVNFLVKGSITIAVNACMTQMFFIFLSAGCEVFMLSVMAYDRYVAICNPLKYQKAMSKHFCYQLVGSAWAMGLLYSVLNTIPVLNIQFCGHTEIKHFSCELPPLLSAACSGTFLSKLILLFSAVIFGSSSFLLTLISYIYIIATVLKIQSAEGRHKAFSTCSSHFIVVGLLYITALFQYTKPKSVSSIILDQVLSTQYSILTPMLNPIIYSLKNKDVKTALGRILKKLQFENYDMVAITETWWGDSHNWSAAMDGYKLFRRDRQGRRGGGVALYVRESLDSLELDDGDDRVECLWVRIRGKANKADIVVGVCYRLPNQDEETDELFYKQLGEASRSLALVLVGDFNLPDVCWKYNTAERKQSRRFLQRVADNFLTQLVSEPTREGAPLDLLFTNRYGLVGHVMVGGCLGQSDHEMIEFLIRGEEVRGVSKTATLDFRRVDFSLFRRLVERVPWEAALMGKGVQEGWTFFKEEVLKAQERAVPRCRKTSRRGRRPAWLNRELWLELRRKRRVYDLWKKGRATQEDYKGVARLCREKTRRAKAELELSLAAAIKDNKKHFFKYISSKRRAKENLQPLVDGGGNTVTKDEEKAEVLNAFFASVFNSRAECSMGTQPLELEDRDGDQTGAPIIQGEMVSDLLHHLDTHKSMGPDEIHPRVLKELADMLTKPLSIIYQQSWLTGEVPADWRLANVTPIFKKGRKEDPGNYRPVSLTSVPGKLMEQIILSAITRHVENNQGIKPSQHGFRKGRSCLTNLISFYDKVTRLVDEGKAVDVVYLDFSKAFDTVSHSILLEKLAAHGLDGCTLRWVKNWLDGRAQRVVVNGVYSGWRLRCSQGSVLGPVLFNIFINDLDEGIECTLSKFADDTKLCGSVDLLEGRQALQRDLDGLDRWAGVNCMRFNKAKCKVLNVGHSNPMQRYRLGEEWLESCLAEKDLGVFVDSRLNMSQQCAQAAKKANGILACIKNSVASRTREVIVPLYSALVRPHLEYCVQFWAPHYKRDIEVVECVQRRATKLVKGLEQKSYEERLRELGLFSLEKRRLRGDLIALYNYLKGGCREVGVGLFSQVTSDRTRGNGLKLRQGRFRLDIRKFFFTERVIKHWNRLPREVVESPSLEVFKGRLDEVLRDMV</sequence>
<dbReference type="InterPro" id="IPR043502">
    <property type="entry name" value="DNA/RNA_pol_sf"/>
</dbReference>
<dbReference type="PANTHER" id="PTHR33332">
    <property type="entry name" value="REVERSE TRANSCRIPTASE DOMAIN-CONTAINING PROTEIN"/>
    <property type="match status" value="1"/>
</dbReference>
<dbReference type="PRINTS" id="PR00245">
    <property type="entry name" value="OLFACTORYR"/>
</dbReference>
<dbReference type="SUPFAM" id="SSF56672">
    <property type="entry name" value="DNA/RNA polymerases"/>
    <property type="match status" value="1"/>
</dbReference>
<dbReference type="CDD" id="cd15229">
    <property type="entry name" value="7tmA_OR8S1-like"/>
    <property type="match status" value="1"/>
</dbReference>
<dbReference type="AlphaFoldDB" id="A0AAN7MEL4"/>
<keyword evidence="4 10" id="KW-1133">Transmembrane helix</keyword>
<keyword evidence="8 9" id="KW-0807">Transducer</keyword>
<feature type="transmembrane region" description="Helical" evidence="10">
    <location>
        <begin position="139"/>
        <end position="157"/>
    </location>
</feature>
<dbReference type="InterPro" id="IPR036691">
    <property type="entry name" value="Endo/exonu/phosph_ase_sf"/>
</dbReference>
<evidence type="ECO:0000259" key="12">
    <source>
        <dbReference type="PROSITE" id="PS50878"/>
    </source>
</evidence>
<feature type="transmembrane region" description="Helical" evidence="10">
    <location>
        <begin position="20"/>
        <end position="47"/>
    </location>
</feature>
<evidence type="ECO:0000256" key="8">
    <source>
        <dbReference type="ARBA" id="ARBA00023224"/>
    </source>
</evidence>
<feature type="domain" description="Reverse transcriptase" evidence="12">
    <location>
        <begin position="753"/>
        <end position="1005"/>
    </location>
</feature>
<evidence type="ECO:0000259" key="11">
    <source>
        <dbReference type="PROSITE" id="PS50262"/>
    </source>
</evidence>
<evidence type="ECO:0000313" key="14">
    <source>
        <dbReference type="Proteomes" id="UP001333110"/>
    </source>
</evidence>
<dbReference type="SUPFAM" id="SSF56219">
    <property type="entry name" value="DNase I-like"/>
    <property type="match status" value="1"/>
</dbReference>
<dbReference type="PRINTS" id="PR00237">
    <property type="entry name" value="GPCRRHODOPSN"/>
</dbReference>
<dbReference type="EMBL" id="JAUNZN010000024">
    <property type="protein sequence ID" value="KAK4808468.1"/>
    <property type="molecule type" value="Genomic_DNA"/>
</dbReference>
<dbReference type="InterPro" id="IPR000725">
    <property type="entry name" value="Olfact_rcpt"/>
</dbReference>
<evidence type="ECO:0000256" key="7">
    <source>
        <dbReference type="ARBA" id="ARBA00023170"/>
    </source>
</evidence>
<dbReference type="SUPFAM" id="SSF81321">
    <property type="entry name" value="Family A G protein-coupled receptor-like"/>
    <property type="match status" value="1"/>
</dbReference>
<dbReference type="GO" id="GO:0004984">
    <property type="term" value="F:olfactory receptor activity"/>
    <property type="evidence" value="ECO:0007669"/>
    <property type="project" value="InterPro"/>
</dbReference>
<dbReference type="Pfam" id="PF13853">
    <property type="entry name" value="7tm_4"/>
    <property type="match status" value="1"/>
</dbReference>
<feature type="transmembrane region" description="Helical" evidence="10">
    <location>
        <begin position="197"/>
        <end position="225"/>
    </location>
</feature>
<protein>
    <submittedName>
        <fullName evidence="13">Uncharacterized protein</fullName>
    </submittedName>
</protein>
<dbReference type="InterPro" id="IPR017452">
    <property type="entry name" value="GPCR_Rhodpsn_7TM"/>
</dbReference>
<feature type="transmembrane region" description="Helical" evidence="10">
    <location>
        <begin position="100"/>
        <end position="119"/>
    </location>
</feature>
<evidence type="ECO:0000256" key="3">
    <source>
        <dbReference type="ARBA" id="ARBA00022692"/>
    </source>
</evidence>
<evidence type="ECO:0000256" key="1">
    <source>
        <dbReference type="ARBA" id="ARBA00004651"/>
    </source>
</evidence>
<keyword evidence="6 10" id="KW-0472">Membrane</keyword>
<dbReference type="InterPro" id="IPR000276">
    <property type="entry name" value="GPCR_Rhodpsn"/>
</dbReference>
<dbReference type="PROSITE" id="PS50262">
    <property type="entry name" value="G_PROTEIN_RECEP_F1_2"/>
    <property type="match status" value="1"/>
</dbReference>
<comment type="caution">
    <text evidence="13">The sequence shown here is derived from an EMBL/GenBank/DDBJ whole genome shotgun (WGS) entry which is preliminary data.</text>
</comment>
<comment type="similarity">
    <text evidence="9">Belongs to the G-protein coupled receptor 1 family.</text>
</comment>
<dbReference type="Gene3D" id="3.60.10.10">
    <property type="entry name" value="Endonuclease/exonuclease/phosphatase"/>
    <property type="match status" value="1"/>
</dbReference>
<dbReference type="GO" id="GO:0004930">
    <property type="term" value="F:G protein-coupled receptor activity"/>
    <property type="evidence" value="ECO:0007669"/>
    <property type="project" value="UniProtKB-KW"/>
</dbReference>
<feature type="transmembrane region" description="Helical" evidence="10">
    <location>
        <begin position="237"/>
        <end position="258"/>
    </location>
</feature>
<evidence type="ECO:0000256" key="9">
    <source>
        <dbReference type="RuleBase" id="RU000688"/>
    </source>
</evidence>
<dbReference type="CDD" id="cd01650">
    <property type="entry name" value="RT_nLTR_like"/>
    <property type="match status" value="1"/>
</dbReference>
<dbReference type="PROSITE" id="PS50878">
    <property type="entry name" value="RT_POL"/>
    <property type="match status" value="1"/>
</dbReference>
<keyword evidence="2" id="KW-1003">Cell membrane</keyword>
<dbReference type="GO" id="GO:0005886">
    <property type="term" value="C:plasma membrane"/>
    <property type="evidence" value="ECO:0007669"/>
    <property type="project" value="UniProtKB-SubCell"/>
</dbReference>
<evidence type="ECO:0000313" key="13">
    <source>
        <dbReference type="EMBL" id="KAK4808468.1"/>
    </source>
</evidence>
<evidence type="ECO:0000256" key="4">
    <source>
        <dbReference type="ARBA" id="ARBA00022989"/>
    </source>
</evidence>
<name>A0AAN7MEL4_MYCAM</name>
<keyword evidence="3 9" id="KW-0812">Transmembrane</keyword>
<keyword evidence="14" id="KW-1185">Reference proteome</keyword>
<keyword evidence="5 9" id="KW-0297">G-protein coupled receptor</keyword>
<evidence type="ECO:0000256" key="10">
    <source>
        <dbReference type="SAM" id="Phobius"/>
    </source>
</evidence>
<organism evidence="13 14">
    <name type="scientific">Mycteria americana</name>
    <name type="common">Wood stork</name>
    <dbReference type="NCBI Taxonomy" id="33587"/>
    <lineage>
        <taxon>Eukaryota</taxon>
        <taxon>Metazoa</taxon>
        <taxon>Chordata</taxon>
        <taxon>Craniata</taxon>
        <taxon>Vertebrata</taxon>
        <taxon>Euteleostomi</taxon>
        <taxon>Archelosauria</taxon>
        <taxon>Archosauria</taxon>
        <taxon>Dinosauria</taxon>
        <taxon>Saurischia</taxon>
        <taxon>Theropoda</taxon>
        <taxon>Coelurosauria</taxon>
        <taxon>Aves</taxon>
        <taxon>Neognathae</taxon>
        <taxon>Neoaves</taxon>
        <taxon>Aequornithes</taxon>
        <taxon>Ciconiiformes</taxon>
        <taxon>Ciconiidae</taxon>
        <taxon>Mycteria</taxon>
    </lineage>
</organism>
<dbReference type="GO" id="GO:0003824">
    <property type="term" value="F:catalytic activity"/>
    <property type="evidence" value="ECO:0007669"/>
    <property type="project" value="InterPro"/>
</dbReference>
<dbReference type="Proteomes" id="UP001333110">
    <property type="component" value="Unassembled WGS sequence"/>
</dbReference>
<feature type="transmembrane region" description="Helical" evidence="10">
    <location>
        <begin position="59"/>
        <end position="80"/>
    </location>
</feature>
<accession>A0AAN7MEL4</accession>
<dbReference type="FunFam" id="1.20.1070.10:FF:000015">
    <property type="entry name" value="Olfactory receptor"/>
    <property type="match status" value="1"/>
</dbReference>
<gene>
    <name evidence="13" type="ORF">QYF61_005785</name>
</gene>
<dbReference type="Gene3D" id="1.20.1070.10">
    <property type="entry name" value="Rhodopsin 7-helix transmembrane proteins"/>
    <property type="match status" value="1"/>
</dbReference>
<feature type="domain" description="G-protein coupled receptors family 1 profile" evidence="11">
    <location>
        <begin position="39"/>
        <end position="289"/>
    </location>
</feature>
<evidence type="ECO:0000256" key="5">
    <source>
        <dbReference type="ARBA" id="ARBA00023040"/>
    </source>
</evidence>
<dbReference type="PROSITE" id="PS00237">
    <property type="entry name" value="G_PROTEIN_RECEP_F1_1"/>
    <property type="match status" value="1"/>
</dbReference>
<comment type="subcellular location">
    <subcellularLocation>
        <location evidence="1">Cell membrane</location>
        <topology evidence="1">Multi-pass membrane protein</topology>
    </subcellularLocation>
</comment>
<evidence type="ECO:0000256" key="2">
    <source>
        <dbReference type="ARBA" id="ARBA00022475"/>
    </source>
</evidence>
<proteinExistence type="inferred from homology"/>